<dbReference type="Gene3D" id="3.40.190.10">
    <property type="entry name" value="Periplasmic binding protein-like II"/>
    <property type="match status" value="1"/>
</dbReference>
<dbReference type="Proteomes" id="UP000199473">
    <property type="component" value="Unassembled WGS sequence"/>
</dbReference>
<evidence type="ECO:0000313" key="3">
    <source>
        <dbReference type="EMBL" id="SFK40568.1"/>
    </source>
</evidence>
<dbReference type="OrthoDB" id="7250553at2"/>
<dbReference type="InterPro" id="IPR042100">
    <property type="entry name" value="Bug_dom1"/>
</dbReference>
<feature type="chain" id="PRO_5011624399" evidence="2">
    <location>
        <begin position="27"/>
        <end position="324"/>
    </location>
</feature>
<accession>A0A1I3Z8V2</accession>
<dbReference type="STRING" id="1123062.SAMN02745775_102303"/>
<evidence type="ECO:0000256" key="1">
    <source>
        <dbReference type="ARBA" id="ARBA00006987"/>
    </source>
</evidence>
<organism evidence="3 4">
    <name type="scientific">Falsiroseomonas stagni DSM 19981</name>
    <dbReference type="NCBI Taxonomy" id="1123062"/>
    <lineage>
        <taxon>Bacteria</taxon>
        <taxon>Pseudomonadati</taxon>
        <taxon>Pseudomonadota</taxon>
        <taxon>Alphaproteobacteria</taxon>
        <taxon>Acetobacterales</taxon>
        <taxon>Roseomonadaceae</taxon>
        <taxon>Falsiroseomonas</taxon>
    </lineage>
</organism>
<dbReference type="InterPro" id="IPR006311">
    <property type="entry name" value="TAT_signal"/>
</dbReference>
<keyword evidence="2" id="KW-0732">Signal</keyword>
<gene>
    <name evidence="3" type="ORF">SAMN02745775_102303</name>
</gene>
<dbReference type="PROSITE" id="PS51318">
    <property type="entry name" value="TAT"/>
    <property type="match status" value="1"/>
</dbReference>
<evidence type="ECO:0000256" key="2">
    <source>
        <dbReference type="SAM" id="SignalP"/>
    </source>
</evidence>
<protein>
    <submittedName>
        <fullName evidence="3">Tripartite-type tricarboxylate transporter, receptor component TctC</fullName>
    </submittedName>
</protein>
<dbReference type="RefSeq" id="WP_092958281.1">
    <property type="nucleotide sequence ID" value="NZ_FOSQ01000002.1"/>
</dbReference>
<dbReference type="Gene3D" id="3.40.190.150">
    <property type="entry name" value="Bordetella uptake gene, domain 1"/>
    <property type="match status" value="1"/>
</dbReference>
<dbReference type="PANTHER" id="PTHR42928">
    <property type="entry name" value="TRICARBOXYLATE-BINDING PROTEIN"/>
    <property type="match status" value="1"/>
</dbReference>
<keyword evidence="4" id="KW-1185">Reference proteome</keyword>
<dbReference type="EMBL" id="FOSQ01000002">
    <property type="protein sequence ID" value="SFK40568.1"/>
    <property type="molecule type" value="Genomic_DNA"/>
</dbReference>
<evidence type="ECO:0000313" key="4">
    <source>
        <dbReference type="Proteomes" id="UP000199473"/>
    </source>
</evidence>
<dbReference type="SUPFAM" id="SSF53850">
    <property type="entry name" value="Periplasmic binding protein-like II"/>
    <property type="match status" value="1"/>
</dbReference>
<keyword evidence="3" id="KW-0675">Receptor</keyword>
<comment type="similarity">
    <text evidence="1">Belongs to the UPF0065 (bug) family.</text>
</comment>
<proteinExistence type="inferred from homology"/>
<dbReference type="AlphaFoldDB" id="A0A1I3Z8V2"/>
<dbReference type="InterPro" id="IPR005064">
    <property type="entry name" value="BUG"/>
</dbReference>
<feature type="signal peptide" evidence="2">
    <location>
        <begin position="1"/>
        <end position="26"/>
    </location>
</feature>
<sequence length="324" mass="34726">MTTRRALLGAATGTAALLAAPRIALAAWPADRAIEVIVPFPPGGGVDNMVRPIIHFVQPRLPGARFAVVNRAGAAGQLGFEANFNAAPDGYTLGAVTNTAMHAIAVERRPRYRPEDFTYIANVVDDPGGFWVRADSPWRTLADVQAAARRNPEGIGVGTAGIGSDDHLLQLGFEEAAGCRLLHVPYNGTAPVMRDVLGGSLPIGSLNMSEGLQMLREGRMRCLGQGGPTRWAPTGEVPTFREQGFDVLGGSARGIAGPPGMPAEIVERLRTAFREALSDPAMIADAERTGMPLRPLIGEDYKRMMAEDFAAIRGLWQRRPWREG</sequence>
<dbReference type="PANTHER" id="PTHR42928:SF5">
    <property type="entry name" value="BLR1237 PROTEIN"/>
    <property type="match status" value="1"/>
</dbReference>
<dbReference type="CDD" id="cd07012">
    <property type="entry name" value="PBP2_Bug_TTT"/>
    <property type="match status" value="1"/>
</dbReference>
<dbReference type="Pfam" id="PF03401">
    <property type="entry name" value="TctC"/>
    <property type="match status" value="1"/>
</dbReference>
<dbReference type="PIRSF" id="PIRSF017082">
    <property type="entry name" value="YflP"/>
    <property type="match status" value="1"/>
</dbReference>
<name>A0A1I3Z8V2_9PROT</name>
<reference evidence="3 4" key="1">
    <citation type="submission" date="2016-10" db="EMBL/GenBank/DDBJ databases">
        <authorList>
            <person name="de Groot N.N."/>
        </authorList>
    </citation>
    <scope>NUCLEOTIDE SEQUENCE [LARGE SCALE GENOMIC DNA]</scope>
    <source>
        <strain evidence="3 4">DSM 19981</strain>
    </source>
</reference>